<dbReference type="InterPro" id="IPR012485">
    <property type="entry name" value="CENP-I"/>
</dbReference>
<reference evidence="7" key="2">
    <citation type="submission" date="2023-02" db="EMBL/GenBank/DDBJ databases">
        <authorList>
            <consortium name="DOE Joint Genome Institute"/>
            <person name="Mondo S.J."/>
            <person name="Chang Y."/>
            <person name="Wang Y."/>
            <person name="Ahrendt S."/>
            <person name="Andreopoulos W."/>
            <person name="Barry K."/>
            <person name="Beard J."/>
            <person name="Benny G.L."/>
            <person name="Blankenship S."/>
            <person name="Bonito G."/>
            <person name="Cuomo C."/>
            <person name="Desiro A."/>
            <person name="Gervers K.A."/>
            <person name="Hundley H."/>
            <person name="Kuo A."/>
            <person name="LaButti K."/>
            <person name="Lang B.F."/>
            <person name="Lipzen A."/>
            <person name="O'Donnell K."/>
            <person name="Pangilinan J."/>
            <person name="Reynolds N."/>
            <person name="Sandor L."/>
            <person name="Smith M.W."/>
            <person name="Tsang A."/>
            <person name="Grigoriev I.V."/>
            <person name="Stajich J.E."/>
            <person name="Spatafora J.W."/>
        </authorList>
    </citation>
    <scope>NUCLEOTIDE SEQUENCE</scope>
    <source>
        <strain evidence="7">RSA 2281</strain>
    </source>
</reference>
<dbReference type="GO" id="GO:0034080">
    <property type="term" value="P:CENP-A containing chromatin assembly"/>
    <property type="evidence" value="ECO:0007669"/>
    <property type="project" value="TreeGrafter"/>
</dbReference>
<keyword evidence="8" id="KW-1185">Reference proteome</keyword>
<dbReference type="EMBL" id="JAIXMP010000021">
    <property type="protein sequence ID" value="KAI9256561.1"/>
    <property type="molecule type" value="Genomic_DNA"/>
</dbReference>
<comment type="caution">
    <text evidence="7">The sequence shown here is derived from an EMBL/GenBank/DDBJ whole genome shotgun (WGS) entry which is preliminary data.</text>
</comment>
<evidence type="ECO:0000256" key="4">
    <source>
        <dbReference type="ARBA" id="ARBA00022454"/>
    </source>
</evidence>
<organism evidence="7 8">
    <name type="scientific">Phascolomyces articulosus</name>
    <dbReference type="NCBI Taxonomy" id="60185"/>
    <lineage>
        <taxon>Eukaryota</taxon>
        <taxon>Fungi</taxon>
        <taxon>Fungi incertae sedis</taxon>
        <taxon>Mucoromycota</taxon>
        <taxon>Mucoromycotina</taxon>
        <taxon>Mucoromycetes</taxon>
        <taxon>Mucorales</taxon>
        <taxon>Lichtheimiaceae</taxon>
        <taxon>Phascolomyces</taxon>
    </lineage>
</organism>
<gene>
    <name evidence="7" type="ORF">BDA99DRAFT_516770</name>
</gene>
<evidence type="ECO:0000313" key="7">
    <source>
        <dbReference type="EMBL" id="KAI9256561.1"/>
    </source>
</evidence>
<dbReference type="PANTHER" id="PTHR48208:SF2">
    <property type="entry name" value="CENTROMERE PROTEIN I"/>
    <property type="match status" value="1"/>
</dbReference>
<keyword evidence="6" id="KW-0137">Centromere</keyword>
<dbReference type="PANTHER" id="PTHR48208">
    <property type="entry name" value="CENTROMERE PROTEIN I"/>
    <property type="match status" value="1"/>
</dbReference>
<dbReference type="Pfam" id="PF07778">
    <property type="entry name" value="CENP-I"/>
    <property type="match status" value="1"/>
</dbReference>
<accession>A0AAD5JVX1</accession>
<name>A0AAD5JVX1_9FUNG</name>
<evidence type="ECO:0000256" key="3">
    <source>
        <dbReference type="ARBA" id="ARBA00005470"/>
    </source>
</evidence>
<protein>
    <submittedName>
        <fullName evidence="7">Mis6-domain-containing protein</fullName>
    </submittedName>
</protein>
<evidence type="ECO:0000313" key="8">
    <source>
        <dbReference type="Proteomes" id="UP001209540"/>
    </source>
</evidence>
<dbReference type="GO" id="GO:0000939">
    <property type="term" value="C:inner kinetochore"/>
    <property type="evidence" value="ECO:0007669"/>
    <property type="project" value="TreeGrafter"/>
</dbReference>
<evidence type="ECO:0000256" key="2">
    <source>
        <dbReference type="ARBA" id="ARBA00004584"/>
    </source>
</evidence>
<keyword evidence="4" id="KW-0158">Chromosome</keyword>
<dbReference type="AlphaFoldDB" id="A0AAD5JVX1"/>
<comment type="subcellular location">
    <subcellularLocation>
        <location evidence="2">Chromosome</location>
        <location evidence="2">Centromere</location>
    </subcellularLocation>
    <subcellularLocation>
        <location evidence="1">Nucleus</location>
    </subcellularLocation>
</comment>
<dbReference type="Proteomes" id="UP001209540">
    <property type="component" value="Unassembled WGS sequence"/>
</dbReference>
<dbReference type="GO" id="GO:0005634">
    <property type="term" value="C:nucleus"/>
    <property type="evidence" value="ECO:0007669"/>
    <property type="project" value="UniProtKB-SubCell"/>
</dbReference>
<comment type="similarity">
    <text evidence="3">Belongs to the CENP-I/CTF3 family.</text>
</comment>
<dbReference type="GO" id="GO:0000070">
    <property type="term" value="P:mitotic sister chromatid segregation"/>
    <property type="evidence" value="ECO:0007669"/>
    <property type="project" value="TreeGrafter"/>
</dbReference>
<keyword evidence="5" id="KW-0539">Nucleus</keyword>
<evidence type="ECO:0000256" key="5">
    <source>
        <dbReference type="ARBA" id="ARBA00023242"/>
    </source>
</evidence>
<sequence>MSVASFISEDHSITTESEDIESFYTDDLDTSNVDETLQKEFQLFNSSLIQSALRRYHRNHYPKLKAIIEKFGVNDAEMEVLMDLIHSNKLAMSQTRQLIDLCLPRGLLKSKFIIRIFQHLGLRSKTASTKDRDSSGGIVKYLLRWAIAMYEFIDRPQDIVRLYGVLFHYLDVKVLRPEICHLLYFMTSRHHVKQYRIDRLLDLLDKAGSDVELVSLLRVYTTYNPNISHPSIKHSRKAVFTNPMPGLHETMQGIRKIWHDDEGLKAFEFSTYKPELPAIPNKRQRRIVDEKPIKIPAAQTTNPDRSSVTIEEIRNVVQLAEKLDRLALPDQMASILDNRLLQHMIVCDPRESNVLRLNSWLSRTLEILSREHNRSKEYRHVLSEILRKCIIMARLTKAHLASIETFLKDFISKWNGWEFEDAIFELLTFIKPQSFEDMNNSFLKPLYRLYTVSNVQWKAKLILCYTEWLKNWALLDWKRHSERRKKGTDSDMDDLVWLFQGLDFNVDYFQAIQHFIYHVDRLSVIGLVMEGDHPLLQHASLSFFEFVSMISISHDIPEIIIPAAPLIYRSFFSMSGMAVSRICGIIQQYKRAFEENDQKIDGWVTRHTQEYLDNFNTHVMDICCALWRNTALTRSNEAELPFSLSPEITNVYDNLCESRGESANLMLSLTHSGCLAGFSERFIQEKENEANLQVRHEGPVTAQSLQTLSDNGGISISYVDYRVELLDHLQSLGFQGLYDLLYDCMSSLIERKQNEQIADMES</sequence>
<proteinExistence type="inferred from homology"/>
<evidence type="ECO:0000256" key="1">
    <source>
        <dbReference type="ARBA" id="ARBA00004123"/>
    </source>
</evidence>
<evidence type="ECO:0000256" key="6">
    <source>
        <dbReference type="ARBA" id="ARBA00023328"/>
    </source>
</evidence>
<reference evidence="7" key="1">
    <citation type="journal article" date="2022" name="IScience">
        <title>Evolution of zygomycete secretomes and the origins of terrestrial fungal ecologies.</title>
        <authorList>
            <person name="Chang Y."/>
            <person name="Wang Y."/>
            <person name="Mondo S."/>
            <person name="Ahrendt S."/>
            <person name="Andreopoulos W."/>
            <person name="Barry K."/>
            <person name="Beard J."/>
            <person name="Benny G.L."/>
            <person name="Blankenship S."/>
            <person name="Bonito G."/>
            <person name="Cuomo C."/>
            <person name="Desiro A."/>
            <person name="Gervers K.A."/>
            <person name="Hundley H."/>
            <person name="Kuo A."/>
            <person name="LaButti K."/>
            <person name="Lang B.F."/>
            <person name="Lipzen A."/>
            <person name="O'Donnell K."/>
            <person name="Pangilinan J."/>
            <person name="Reynolds N."/>
            <person name="Sandor L."/>
            <person name="Smith M.E."/>
            <person name="Tsang A."/>
            <person name="Grigoriev I.V."/>
            <person name="Stajich J.E."/>
            <person name="Spatafora J.W."/>
        </authorList>
    </citation>
    <scope>NUCLEOTIDE SEQUENCE</scope>
    <source>
        <strain evidence="7">RSA 2281</strain>
    </source>
</reference>